<gene>
    <name evidence="1" type="ORF">GQF01_08580</name>
</gene>
<protein>
    <submittedName>
        <fullName evidence="1">Uncharacterized protein</fullName>
    </submittedName>
</protein>
<name>A0A6L8UVQ5_9BACL</name>
<evidence type="ECO:0000313" key="2">
    <source>
        <dbReference type="Proteomes" id="UP000481087"/>
    </source>
</evidence>
<comment type="caution">
    <text evidence="1">The sequence shown here is derived from an EMBL/GenBank/DDBJ whole genome shotgun (WGS) entry which is preliminary data.</text>
</comment>
<evidence type="ECO:0000313" key="1">
    <source>
        <dbReference type="EMBL" id="MZQ82195.1"/>
    </source>
</evidence>
<sequence length="63" mass="7537">MRKMRKRMMIFGSVIDDFSKTIGDFAKNVFADGGERRWEDDWDVDWEDTIGGMVGRMAEWMRR</sequence>
<accession>A0A6L8UVQ5</accession>
<dbReference type="AlphaFoldDB" id="A0A6L8UVQ5"/>
<dbReference type="Proteomes" id="UP000481087">
    <property type="component" value="Unassembled WGS sequence"/>
</dbReference>
<proteinExistence type="predicted"/>
<reference evidence="1 2" key="1">
    <citation type="submission" date="2019-12" db="EMBL/GenBank/DDBJ databases">
        <title>Paenibacillus sp. nov. sp. isolated from soil.</title>
        <authorList>
            <person name="Kim J."/>
            <person name="Jeong S.E."/>
            <person name="Jung H.S."/>
            <person name="Jeon C.O."/>
        </authorList>
    </citation>
    <scope>NUCLEOTIDE SEQUENCE [LARGE SCALE GENOMIC DNA]</scope>
    <source>
        <strain evidence="1 2">5J-6</strain>
    </source>
</reference>
<organism evidence="1 2">
    <name type="scientific">Paenibacillus silvestris</name>
    <dbReference type="NCBI Taxonomy" id="2606219"/>
    <lineage>
        <taxon>Bacteria</taxon>
        <taxon>Bacillati</taxon>
        <taxon>Bacillota</taxon>
        <taxon>Bacilli</taxon>
        <taxon>Bacillales</taxon>
        <taxon>Paenibacillaceae</taxon>
        <taxon>Paenibacillus</taxon>
    </lineage>
</organism>
<dbReference type="EMBL" id="WTUZ01000010">
    <property type="protein sequence ID" value="MZQ82195.1"/>
    <property type="molecule type" value="Genomic_DNA"/>
</dbReference>
<keyword evidence="2" id="KW-1185">Reference proteome</keyword>